<evidence type="ECO:0000256" key="11">
    <source>
        <dbReference type="ARBA" id="ARBA00023098"/>
    </source>
</evidence>
<comment type="catalytic activity">
    <reaction evidence="13">
        <text>a lipid A disaccharide + ATP = a lipid IVA + ADP + H(+)</text>
        <dbReference type="Rhea" id="RHEA:67840"/>
        <dbReference type="ChEBI" id="CHEBI:15378"/>
        <dbReference type="ChEBI" id="CHEBI:30616"/>
        <dbReference type="ChEBI" id="CHEBI:176343"/>
        <dbReference type="ChEBI" id="CHEBI:176425"/>
        <dbReference type="ChEBI" id="CHEBI:456216"/>
        <dbReference type="EC" id="2.7.1.130"/>
    </reaction>
</comment>
<dbReference type="GO" id="GO:0005524">
    <property type="term" value="F:ATP binding"/>
    <property type="evidence" value="ECO:0007669"/>
    <property type="project" value="UniProtKB-UniRule"/>
</dbReference>
<keyword evidence="10 13" id="KW-0067">ATP-binding</keyword>
<evidence type="ECO:0000256" key="2">
    <source>
        <dbReference type="ARBA" id="ARBA00004870"/>
    </source>
</evidence>
<keyword evidence="5 13" id="KW-0444">Lipid biosynthesis</keyword>
<dbReference type="Pfam" id="PF02606">
    <property type="entry name" value="LpxK"/>
    <property type="match status" value="1"/>
</dbReference>
<evidence type="ECO:0000256" key="1">
    <source>
        <dbReference type="ARBA" id="ARBA00002274"/>
    </source>
</evidence>
<dbReference type="HAMAP" id="MF_00409">
    <property type="entry name" value="LpxK"/>
    <property type="match status" value="1"/>
</dbReference>
<dbReference type="UniPathway" id="UPA00359">
    <property type="reaction ID" value="UER00482"/>
</dbReference>
<dbReference type="PANTHER" id="PTHR42724">
    <property type="entry name" value="TETRAACYLDISACCHARIDE 4'-KINASE"/>
    <property type="match status" value="1"/>
</dbReference>
<comment type="similarity">
    <text evidence="13">Belongs to the LpxK family.</text>
</comment>
<sequence length="753" mass="84032">MGRILIDYLHYIRGSKSSFLWNAMVPLGCLADFLTLMRNKAYDHGIFESLESPVPVVSVGNLTVGGTNKTPVVEMLARLFDGFGLKVGIISRGYGKKSKGPHLIREGSSYLPEDVGDEPFLLSQKLPKATVCVSSDRLEGVDLLAREGVDLVIADDAFQHRRMGRDVDILLVDATCPWGNGRIFPAGLLRERKGSIKRAHMVIITKADQVERESLRKLKDELSRFVDSKSIFEAHLELSGWACWNGEWKDLNSPPKGEALVFSAIGNPASFEAFLRRSGVEVKSHLIFRDHHRFTEKNLEEIDEVRRKMGSQVVICTEKDVLNLPAGCEIPFEVVVPKVRTMVVQEERFLKDLISALRPKVVVASNGYGEDAIGALLAGKLKKELPHAEVMAFPLVGRGKEYEEAGIKVCAPPYEMPSEGVIKYHLKDLLRDLKRGLLRNLSEQMKVWASLRGKIRTVLCVGDVYLLLNVLWGQGTTPVLMATAKTEKNRGHFSLEYLVLRRRARCVWTRDKETRDKMIKRKVNAVYCGNPIMDLAGDNVCEEGKFWEEGLPGVLLLPGSRRRAYQDVKMLLEAAELVNKKVRCRFVMVLAATIDEETLLRSLDGWKRLEEGMLVSPSGNTKVVLTRERVGTVARGAKLVIGLGGTANQICAGLGVPVVSILEKGKLVQKKLLGESEVLVEPSSEALSREVLAILEDNTRRMKMSRAGVYMMGPSGAVEDVVRYALKELGWKKRHDVWRHLDEVFAKEEDGIS</sequence>
<organism evidence="14 15">
    <name type="scientific">Thermovirga lienii (strain ATCC BAA-1197 / DSM 17291 / Cas60314)</name>
    <dbReference type="NCBI Taxonomy" id="580340"/>
    <lineage>
        <taxon>Bacteria</taxon>
        <taxon>Thermotogati</taxon>
        <taxon>Synergistota</taxon>
        <taxon>Synergistia</taxon>
        <taxon>Synergistales</taxon>
        <taxon>Thermovirgaceae</taxon>
        <taxon>Thermovirga</taxon>
    </lineage>
</organism>
<dbReference type="SUPFAM" id="SSF53756">
    <property type="entry name" value="UDP-Glycosyltransferase/glycogen phosphorylase"/>
    <property type="match status" value="1"/>
</dbReference>
<dbReference type="eggNOG" id="COG4370">
    <property type="taxonomic scope" value="Bacteria"/>
</dbReference>
<evidence type="ECO:0000313" key="14">
    <source>
        <dbReference type="EMBL" id="AER66292.1"/>
    </source>
</evidence>
<accession>G7V8D0</accession>
<dbReference type="HOGENOM" id="CLU_362436_0_0_0"/>
<keyword evidence="7 13" id="KW-0808">Transferase</keyword>
<dbReference type="eggNOG" id="COG1663">
    <property type="taxonomic scope" value="Bacteria"/>
</dbReference>
<evidence type="ECO:0000256" key="3">
    <source>
        <dbReference type="ARBA" id="ARBA00012071"/>
    </source>
</evidence>
<dbReference type="NCBIfam" id="TIGR00682">
    <property type="entry name" value="lpxK"/>
    <property type="match status" value="1"/>
</dbReference>
<dbReference type="SUPFAM" id="SSF52540">
    <property type="entry name" value="P-loop containing nucleoside triphosphate hydrolases"/>
    <property type="match status" value="1"/>
</dbReference>
<dbReference type="EC" id="2.7.1.130" evidence="3 13"/>
<proteinExistence type="inferred from homology"/>
<reference evidence="15" key="1">
    <citation type="submission" date="2011-10" db="EMBL/GenBank/DDBJ databases">
        <title>The complete genome of chromosome of Thermovirga lienii DSM 17291.</title>
        <authorList>
            <consortium name="US DOE Joint Genome Institute (JGI-PGF)"/>
            <person name="Lucas S."/>
            <person name="Copeland A."/>
            <person name="Lapidus A."/>
            <person name="Glavina del Rio T."/>
            <person name="Dalin E."/>
            <person name="Tice H."/>
            <person name="Bruce D."/>
            <person name="Goodwin L."/>
            <person name="Pitluck S."/>
            <person name="Peters L."/>
            <person name="Mikhailova N."/>
            <person name="Saunders E."/>
            <person name="Kyrpides N."/>
            <person name="Mavromatis K."/>
            <person name="Ivanova N."/>
            <person name="Last F.I."/>
            <person name="Brettin T."/>
            <person name="Detter J.C."/>
            <person name="Han C."/>
            <person name="Larimer F."/>
            <person name="Land M."/>
            <person name="Hauser L."/>
            <person name="Markowitz V."/>
            <person name="Cheng J.-F."/>
            <person name="Hugenholtz P."/>
            <person name="Woyke T."/>
            <person name="Wu D."/>
            <person name="Spring S."/>
            <person name="Schroeder M."/>
            <person name="Brambilla E.-M."/>
            <person name="Klenk H.-P."/>
            <person name="Eisen J.A."/>
        </authorList>
    </citation>
    <scope>NUCLEOTIDE SEQUENCE [LARGE SCALE GENOMIC DNA]</scope>
    <source>
        <strain evidence="15">ATCC BAA-1197 / DSM 17291 / Cas60314</strain>
    </source>
</reference>
<name>G7V8D0_THELD</name>
<dbReference type="AlphaFoldDB" id="G7V8D0"/>
<evidence type="ECO:0000256" key="13">
    <source>
        <dbReference type="HAMAP-Rule" id="MF_00409"/>
    </source>
</evidence>
<dbReference type="GO" id="GO:0005886">
    <property type="term" value="C:plasma membrane"/>
    <property type="evidence" value="ECO:0007669"/>
    <property type="project" value="TreeGrafter"/>
</dbReference>
<keyword evidence="6 13" id="KW-0441">Lipid A biosynthesis</keyword>
<keyword evidence="8 13" id="KW-0547">Nucleotide-binding</keyword>
<evidence type="ECO:0000256" key="10">
    <source>
        <dbReference type="ARBA" id="ARBA00022840"/>
    </source>
</evidence>
<protein>
    <recommendedName>
        <fullName evidence="4 13">Tetraacyldisaccharide 4'-kinase</fullName>
        <ecNumber evidence="3 13">2.7.1.130</ecNumber>
    </recommendedName>
    <alternativeName>
        <fullName evidence="12 13">Lipid A 4'-kinase</fullName>
    </alternativeName>
</protein>
<evidence type="ECO:0000256" key="12">
    <source>
        <dbReference type="ARBA" id="ARBA00029757"/>
    </source>
</evidence>
<dbReference type="InterPro" id="IPR027417">
    <property type="entry name" value="P-loop_NTPase"/>
</dbReference>
<comment type="function">
    <text evidence="1 13">Transfers the gamma-phosphate of ATP to the 4'-position of a tetraacyldisaccharide 1-phosphate intermediate (termed DS-1-P) to form tetraacyldisaccharide 1,4'-bis-phosphate (lipid IVA).</text>
</comment>
<evidence type="ECO:0000256" key="7">
    <source>
        <dbReference type="ARBA" id="ARBA00022679"/>
    </source>
</evidence>
<reference evidence="14 15" key="2">
    <citation type="journal article" date="2012" name="Stand. Genomic Sci.">
        <title>Genome sequence of the moderately thermophilic, amino-acid-degrading and sulfur-reducing bacterium Thermovirga lienii type strain (Cas60314(T)).</title>
        <authorList>
            <person name="Goker M."/>
            <person name="Saunders E."/>
            <person name="Lapidus A."/>
            <person name="Nolan M."/>
            <person name="Lucas S."/>
            <person name="Hammon N."/>
            <person name="Deshpande S."/>
            <person name="Cheng J.F."/>
            <person name="Han C."/>
            <person name="Tapia R."/>
            <person name="Goodwin L.A."/>
            <person name="Pitluck S."/>
            <person name="Liolios K."/>
            <person name="Mavromatis K."/>
            <person name="Pagani I."/>
            <person name="Ivanova N."/>
            <person name="Mikhailova N."/>
            <person name="Pati A."/>
            <person name="Chen A."/>
            <person name="Palaniappan K."/>
            <person name="Land M."/>
            <person name="Chang Y.J."/>
            <person name="Jeffries C.D."/>
            <person name="Brambilla E.M."/>
            <person name="Rohde M."/>
            <person name="Spring S."/>
            <person name="Detter J.C."/>
            <person name="Woyke T."/>
            <person name="Bristow J."/>
            <person name="Eisen J.A."/>
            <person name="Markowitz V."/>
            <person name="Hugenholtz P."/>
            <person name="Kyrpides N.C."/>
            <person name="Klenk H.P."/>
        </authorList>
    </citation>
    <scope>NUCLEOTIDE SEQUENCE [LARGE SCALE GENOMIC DNA]</scope>
    <source>
        <strain evidence="15">ATCC BAA-1197 / DSM 17291 / Cas60314</strain>
    </source>
</reference>
<evidence type="ECO:0000256" key="8">
    <source>
        <dbReference type="ARBA" id="ARBA00022741"/>
    </source>
</evidence>
<comment type="pathway">
    <text evidence="2 13">Glycolipid biosynthesis; lipid IV(A) biosynthesis; lipid IV(A) from (3R)-3-hydroxytetradecanoyl-[acyl-carrier-protein] and UDP-N-acetyl-alpha-D-glucosamine: step 6/6.</text>
</comment>
<keyword evidence="11 13" id="KW-0443">Lipid metabolism</keyword>
<dbReference type="STRING" id="580340.Tlie_0557"/>
<dbReference type="KEGG" id="tli:Tlie_0557"/>
<dbReference type="GO" id="GO:0009244">
    <property type="term" value="P:lipopolysaccharide core region biosynthetic process"/>
    <property type="evidence" value="ECO:0007669"/>
    <property type="project" value="TreeGrafter"/>
</dbReference>
<evidence type="ECO:0000256" key="5">
    <source>
        <dbReference type="ARBA" id="ARBA00022516"/>
    </source>
</evidence>
<evidence type="ECO:0000256" key="6">
    <source>
        <dbReference type="ARBA" id="ARBA00022556"/>
    </source>
</evidence>
<gene>
    <name evidence="13" type="primary">lpxK</name>
    <name evidence="14" type="ordered locus">Tlie_0557</name>
</gene>
<dbReference type="OrthoDB" id="9789797at2"/>
<evidence type="ECO:0000313" key="15">
    <source>
        <dbReference type="Proteomes" id="UP000005868"/>
    </source>
</evidence>
<keyword evidence="9 13" id="KW-0418">Kinase</keyword>
<evidence type="ECO:0000256" key="4">
    <source>
        <dbReference type="ARBA" id="ARBA00016436"/>
    </source>
</evidence>
<dbReference type="EMBL" id="CP003096">
    <property type="protein sequence ID" value="AER66292.1"/>
    <property type="molecule type" value="Genomic_DNA"/>
</dbReference>
<dbReference type="GO" id="GO:0009029">
    <property type="term" value="F:lipid-A 4'-kinase activity"/>
    <property type="evidence" value="ECO:0007669"/>
    <property type="project" value="UniProtKB-UniRule"/>
</dbReference>
<dbReference type="GO" id="GO:0009245">
    <property type="term" value="P:lipid A biosynthetic process"/>
    <property type="evidence" value="ECO:0007669"/>
    <property type="project" value="UniProtKB-UniRule"/>
</dbReference>
<keyword evidence="15" id="KW-1185">Reference proteome</keyword>
<evidence type="ECO:0000256" key="9">
    <source>
        <dbReference type="ARBA" id="ARBA00022777"/>
    </source>
</evidence>
<comment type="caution">
    <text evidence="13">Lacks conserved residue(s) required for the propagation of feature annotation.</text>
</comment>
<dbReference type="Proteomes" id="UP000005868">
    <property type="component" value="Chromosome"/>
</dbReference>
<dbReference type="InterPro" id="IPR003758">
    <property type="entry name" value="LpxK"/>
</dbReference>
<dbReference type="PANTHER" id="PTHR42724:SF1">
    <property type="entry name" value="TETRAACYLDISACCHARIDE 4'-KINASE, MITOCHONDRIAL-RELATED"/>
    <property type="match status" value="1"/>
</dbReference>